<dbReference type="PANTHER" id="PTHR12001">
    <property type="entry name" value="GERANYLGERANYL PYROPHOSPHATE SYNTHASE"/>
    <property type="match status" value="1"/>
</dbReference>
<dbReference type="Pfam" id="PF00348">
    <property type="entry name" value="polyprenyl_synt"/>
    <property type="match status" value="1"/>
</dbReference>
<protein>
    <submittedName>
        <fullName evidence="7">(2E,6E)-farnesyl diphosphate synthase</fullName>
        <ecNumber evidence="7">2.5.1.10</ecNumber>
    </submittedName>
</protein>
<proteinExistence type="inferred from homology"/>
<evidence type="ECO:0000256" key="3">
    <source>
        <dbReference type="ARBA" id="ARBA00022679"/>
    </source>
</evidence>
<dbReference type="SFLD" id="SFLDS00005">
    <property type="entry name" value="Isoprenoid_Synthase_Type_I"/>
    <property type="match status" value="1"/>
</dbReference>
<evidence type="ECO:0000313" key="7">
    <source>
        <dbReference type="EMBL" id="OAH11255.1"/>
    </source>
</evidence>
<evidence type="ECO:0000256" key="4">
    <source>
        <dbReference type="ARBA" id="ARBA00022723"/>
    </source>
</evidence>
<comment type="caution">
    <text evidence="7">The sequence shown here is derived from an EMBL/GenBank/DDBJ whole genome shotgun (WGS) entry which is preliminary data.</text>
</comment>
<evidence type="ECO:0000256" key="5">
    <source>
        <dbReference type="ARBA" id="ARBA00022842"/>
    </source>
</evidence>
<name>A0A177HK02_9ACTN</name>
<dbReference type="SFLD" id="SFLDG01017">
    <property type="entry name" value="Polyprenyl_Transferase_Like"/>
    <property type="match status" value="1"/>
</dbReference>
<dbReference type="CDD" id="cd00685">
    <property type="entry name" value="Trans_IPPS_HT"/>
    <property type="match status" value="1"/>
</dbReference>
<keyword evidence="4" id="KW-0479">Metal-binding</keyword>
<keyword evidence="3 6" id="KW-0808">Transferase</keyword>
<reference evidence="7 8" key="1">
    <citation type="submission" date="2015-12" db="EMBL/GenBank/DDBJ databases">
        <title>Genome sequence of Streptomyces sp. G25.</title>
        <authorList>
            <person name="Poehlein A."/>
            <person name="Roettig A."/>
            <person name="Hiessl S."/>
            <person name="Hauschild P."/>
            <person name="Schauer J."/>
            <person name="Madkour M.H."/>
            <person name="Al-Ansari A.M."/>
            <person name="Almakishah N.H."/>
            <person name="Steinbuechel A."/>
            <person name="Daniel R."/>
        </authorList>
    </citation>
    <scope>NUCLEOTIDE SEQUENCE [LARGE SCALE GENOMIC DNA]</scope>
    <source>
        <strain evidence="8">G25(2015)</strain>
    </source>
</reference>
<dbReference type="InterPro" id="IPR033749">
    <property type="entry name" value="Polyprenyl_synt_CS"/>
</dbReference>
<sequence length="348" mass="37451">MSAGIQTDVIDFPADSAFSAERADEEPGMRELYERLSTRWDAEDSLLGDMCRHAQVPMGKLFRPVLLLESALAVGGDIAHVLPAAVGTESGHVASLVHDDIIDNDLMRRGRPAVHAKFGADNAIVAGDAMLFDLFRCLAECRQAGAQDSRIVSALEVVAKAGLELCRGQSLEYEITQGSSRDVDRYILMIKLKTGALFRGACQAGALLGGGGRQEIEALGTYGDELGIAFQMCDDLFAYTGDDDTAIGKSLLSDIRNKRMTLPVLLAYQQADRDGERLLDAAFDPELDPAEALAMVGTVIRRTGAVEASRAMALRHASAAERALDALVPTPSRHRMAHHARMAVSRVS</sequence>
<dbReference type="Proteomes" id="UP000077381">
    <property type="component" value="Unassembled WGS sequence"/>
</dbReference>
<keyword evidence="8" id="KW-1185">Reference proteome</keyword>
<dbReference type="InterPro" id="IPR000092">
    <property type="entry name" value="Polyprenyl_synt"/>
</dbReference>
<evidence type="ECO:0000256" key="2">
    <source>
        <dbReference type="ARBA" id="ARBA00006706"/>
    </source>
</evidence>
<dbReference type="GO" id="GO:0008299">
    <property type="term" value="P:isoprenoid biosynthetic process"/>
    <property type="evidence" value="ECO:0007669"/>
    <property type="project" value="InterPro"/>
</dbReference>
<comment type="similarity">
    <text evidence="2 6">Belongs to the FPP/GGPP synthase family.</text>
</comment>
<dbReference type="EMBL" id="LOHS01000112">
    <property type="protein sequence ID" value="OAH11255.1"/>
    <property type="molecule type" value="Genomic_DNA"/>
</dbReference>
<dbReference type="Gene3D" id="1.10.600.10">
    <property type="entry name" value="Farnesyl Diphosphate Synthase"/>
    <property type="match status" value="1"/>
</dbReference>
<dbReference type="SUPFAM" id="SSF48576">
    <property type="entry name" value="Terpenoid synthases"/>
    <property type="match status" value="1"/>
</dbReference>
<dbReference type="AlphaFoldDB" id="A0A177HK02"/>
<dbReference type="RefSeq" id="WP_078067525.1">
    <property type="nucleotide sequence ID" value="NZ_LOHS01000112.1"/>
</dbReference>
<organism evidence="7 8">
    <name type="scientific">Streptomyces jeddahensis</name>
    <dbReference type="NCBI Taxonomy" id="1716141"/>
    <lineage>
        <taxon>Bacteria</taxon>
        <taxon>Bacillati</taxon>
        <taxon>Actinomycetota</taxon>
        <taxon>Actinomycetes</taxon>
        <taxon>Kitasatosporales</taxon>
        <taxon>Streptomycetaceae</taxon>
        <taxon>Streptomyces</taxon>
    </lineage>
</organism>
<dbReference type="PATRIC" id="fig|1716141.3.peg.5662"/>
<dbReference type="STRING" id="1716141.STSP_53890"/>
<dbReference type="GO" id="GO:0004337">
    <property type="term" value="F:(2E,6E)-farnesyl diphosphate synthase activity"/>
    <property type="evidence" value="ECO:0007669"/>
    <property type="project" value="UniProtKB-EC"/>
</dbReference>
<comment type="cofactor">
    <cofactor evidence="1">
        <name>Mg(2+)</name>
        <dbReference type="ChEBI" id="CHEBI:18420"/>
    </cofactor>
</comment>
<dbReference type="PROSITE" id="PS00723">
    <property type="entry name" value="POLYPRENYL_SYNTHASE_1"/>
    <property type="match status" value="1"/>
</dbReference>
<dbReference type="GO" id="GO:0046872">
    <property type="term" value="F:metal ion binding"/>
    <property type="evidence" value="ECO:0007669"/>
    <property type="project" value="UniProtKB-KW"/>
</dbReference>
<evidence type="ECO:0000256" key="1">
    <source>
        <dbReference type="ARBA" id="ARBA00001946"/>
    </source>
</evidence>
<accession>A0A177HK02</accession>
<dbReference type="OrthoDB" id="4497239at2"/>
<dbReference type="PANTHER" id="PTHR12001:SF69">
    <property type="entry name" value="ALL TRANS-POLYPRENYL-DIPHOSPHATE SYNTHASE PDSS1"/>
    <property type="match status" value="1"/>
</dbReference>
<evidence type="ECO:0000313" key="8">
    <source>
        <dbReference type="Proteomes" id="UP000077381"/>
    </source>
</evidence>
<dbReference type="InterPro" id="IPR008949">
    <property type="entry name" value="Isoprenoid_synthase_dom_sf"/>
</dbReference>
<evidence type="ECO:0000256" key="6">
    <source>
        <dbReference type="RuleBase" id="RU004466"/>
    </source>
</evidence>
<keyword evidence="5" id="KW-0460">Magnesium</keyword>
<dbReference type="EC" id="2.5.1.10" evidence="7"/>
<gene>
    <name evidence="7" type="ORF">STSP_53890</name>
</gene>